<keyword evidence="5" id="KW-0560">Oxidoreductase</keyword>
<dbReference type="EC" id="1.11.1.24" evidence="2"/>
<keyword evidence="4" id="KW-0049">Antioxidant</keyword>
<comment type="similarity">
    <text evidence="1">Belongs to the peroxiredoxin family. AhpC/Prx1 subfamily.</text>
</comment>
<dbReference type="GO" id="GO:0045454">
    <property type="term" value="P:cell redox homeostasis"/>
    <property type="evidence" value="ECO:0007669"/>
    <property type="project" value="TreeGrafter"/>
</dbReference>
<dbReference type="PANTHER" id="PTHR10681:SF121">
    <property type="entry name" value="ALKYL HYDROPEROXIDE REDUCTASE C"/>
    <property type="match status" value="1"/>
</dbReference>
<reference evidence="9" key="1">
    <citation type="submission" date="2021-02" db="EMBL/GenBank/DDBJ databases">
        <authorList>
            <person name="Nowell W R."/>
        </authorList>
    </citation>
    <scope>NUCLEOTIDE SEQUENCE</scope>
</reference>
<dbReference type="GO" id="GO:0033554">
    <property type="term" value="P:cellular response to stress"/>
    <property type="evidence" value="ECO:0007669"/>
    <property type="project" value="TreeGrafter"/>
</dbReference>
<evidence type="ECO:0000256" key="7">
    <source>
        <dbReference type="ARBA" id="ARBA00049091"/>
    </source>
</evidence>
<evidence type="ECO:0000256" key="1">
    <source>
        <dbReference type="ARBA" id="ARBA00009796"/>
    </source>
</evidence>
<keyword evidence="6" id="KW-0676">Redox-active center</keyword>
<dbReference type="GO" id="GO:0042744">
    <property type="term" value="P:hydrogen peroxide catabolic process"/>
    <property type="evidence" value="ECO:0007669"/>
    <property type="project" value="TreeGrafter"/>
</dbReference>
<name>A0A820QHB5_9BILA</name>
<dbReference type="GO" id="GO:0008379">
    <property type="term" value="F:thioredoxin peroxidase activity"/>
    <property type="evidence" value="ECO:0007669"/>
    <property type="project" value="TreeGrafter"/>
</dbReference>
<dbReference type="Pfam" id="PF00578">
    <property type="entry name" value="AhpC-TSA"/>
    <property type="match status" value="1"/>
</dbReference>
<gene>
    <name evidence="9" type="ORF">OKA104_LOCUS52620</name>
</gene>
<evidence type="ECO:0000313" key="10">
    <source>
        <dbReference type="Proteomes" id="UP000663881"/>
    </source>
</evidence>
<dbReference type="PROSITE" id="PS51352">
    <property type="entry name" value="THIOREDOXIN_2"/>
    <property type="match status" value="1"/>
</dbReference>
<evidence type="ECO:0000313" key="9">
    <source>
        <dbReference type="EMBL" id="CAF4422829.1"/>
    </source>
</evidence>
<sequence>MSLRLGEEFPNFTLKTTAGQFQLHEWLGNKWGILFSHPADYTPVCTTELSRAAKLAPDFAKRNTKLIGLSCDSIDNHHGWIKDLQAYGGPN</sequence>
<dbReference type="SUPFAM" id="SSF52833">
    <property type="entry name" value="Thioredoxin-like"/>
    <property type="match status" value="1"/>
</dbReference>
<feature type="domain" description="Thioredoxin" evidence="8">
    <location>
        <begin position="3"/>
        <end position="91"/>
    </location>
</feature>
<organism evidence="9 10">
    <name type="scientific">Adineta steineri</name>
    <dbReference type="NCBI Taxonomy" id="433720"/>
    <lineage>
        <taxon>Eukaryota</taxon>
        <taxon>Metazoa</taxon>
        <taxon>Spiralia</taxon>
        <taxon>Gnathifera</taxon>
        <taxon>Rotifera</taxon>
        <taxon>Eurotatoria</taxon>
        <taxon>Bdelloidea</taxon>
        <taxon>Adinetida</taxon>
        <taxon>Adinetidae</taxon>
        <taxon>Adineta</taxon>
    </lineage>
</organism>
<evidence type="ECO:0000256" key="5">
    <source>
        <dbReference type="ARBA" id="ARBA00023002"/>
    </source>
</evidence>
<evidence type="ECO:0000256" key="2">
    <source>
        <dbReference type="ARBA" id="ARBA00013017"/>
    </source>
</evidence>
<dbReference type="AlphaFoldDB" id="A0A820QHB5"/>
<dbReference type="PANTHER" id="PTHR10681">
    <property type="entry name" value="THIOREDOXIN PEROXIDASE"/>
    <property type="match status" value="1"/>
</dbReference>
<feature type="non-terminal residue" evidence="9">
    <location>
        <position position="1"/>
    </location>
</feature>
<comment type="catalytic activity">
    <reaction evidence="7">
        <text>a hydroperoxide + [thioredoxin]-dithiol = an alcohol + [thioredoxin]-disulfide + H2O</text>
        <dbReference type="Rhea" id="RHEA:62620"/>
        <dbReference type="Rhea" id="RHEA-COMP:10698"/>
        <dbReference type="Rhea" id="RHEA-COMP:10700"/>
        <dbReference type="ChEBI" id="CHEBI:15377"/>
        <dbReference type="ChEBI" id="CHEBI:29950"/>
        <dbReference type="ChEBI" id="CHEBI:30879"/>
        <dbReference type="ChEBI" id="CHEBI:35924"/>
        <dbReference type="ChEBI" id="CHEBI:50058"/>
        <dbReference type="EC" id="1.11.1.24"/>
    </reaction>
</comment>
<dbReference type="EMBL" id="CAJOAY010030981">
    <property type="protein sequence ID" value="CAF4422829.1"/>
    <property type="molecule type" value="Genomic_DNA"/>
</dbReference>
<evidence type="ECO:0000256" key="4">
    <source>
        <dbReference type="ARBA" id="ARBA00022862"/>
    </source>
</evidence>
<comment type="caution">
    <text evidence="9">The sequence shown here is derived from an EMBL/GenBank/DDBJ whole genome shotgun (WGS) entry which is preliminary data.</text>
</comment>
<dbReference type="InterPro" id="IPR013766">
    <property type="entry name" value="Thioredoxin_domain"/>
</dbReference>
<evidence type="ECO:0000256" key="6">
    <source>
        <dbReference type="ARBA" id="ARBA00023284"/>
    </source>
</evidence>
<dbReference type="InterPro" id="IPR050217">
    <property type="entry name" value="Peroxiredoxin"/>
</dbReference>
<protein>
    <recommendedName>
        <fullName evidence="2">thioredoxin-dependent peroxiredoxin</fullName>
        <ecNumber evidence="2">1.11.1.24</ecNumber>
    </recommendedName>
</protein>
<keyword evidence="3" id="KW-0575">Peroxidase</keyword>
<proteinExistence type="inferred from homology"/>
<dbReference type="GO" id="GO:0005829">
    <property type="term" value="C:cytosol"/>
    <property type="evidence" value="ECO:0007669"/>
    <property type="project" value="TreeGrafter"/>
</dbReference>
<dbReference type="InterPro" id="IPR036249">
    <property type="entry name" value="Thioredoxin-like_sf"/>
</dbReference>
<evidence type="ECO:0000256" key="3">
    <source>
        <dbReference type="ARBA" id="ARBA00022559"/>
    </source>
</evidence>
<evidence type="ECO:0000259" key="8">
    <source>
        <dbReference type="PROSITE" id="PS51352"/>
    </source>
</evidence>
<dbReference type="Proteomes" id="UP000663881">
    <property type="component" value="Unassembled WGS sequence"/>
</dbReference>
<dbReference type="InterPro" id="IPR000866">
    <property type="entry name" value="AhpC/TSA"/>
</dbReference>
<dbReference type="GO" id="GO:0006979">
    <property type="term" value="P:response to oxidative stress"/>
    <property type="evidence" value="ECO:0007669"/>
    <property type="project" value="TreeGrafter"/>
</dbReference>
<dbReference type="Gene3D" id="3.40.30.10">
    <property type="entry name" value="Glutaredoxin"/>
    <property type="match status" value="1"/>
</dbReference>
<accession>A0A820QHB5</accession>